<organism evidence="7 8">
    <name type="scientific">Mesorhizobium atlanticum</name>
    <dbReference type="NCBI Taxonomy" id="2233532"/>
    <lineage>
        <taxon>Bacteria</taxon>
        <taxon>Pseudomonadati</taxon>
        <taxon>Pseudomonadota</taxon>
        <taxon>Alphaproteobacteria</taxon>
        <taxon>Hyphomicrobiales</taxon>
        <taxon>Phyllobacteriaceae</taxon>
        <taxon>Mesorhizobium</taxon>
    </lineage>
</organism>
<dbReference type="RefSeq" id="WP_112130836.1">
    <property type="nucleotide sequence ID" value="NZ_QMBQ01000011.1"/>
</dbReference>
<name>A0A330GIF8_9HYPH</name>
<sequence length="323" mass="35841">MTRNGNALRLLAFAFAAMDHGSLRQAARALNVGESSVSRNVLKLEQLLEMQIFERDFRGVRLTEAGRAWTNVARARYDGLLDALMLCARDNKDENTLRIGLCWLTGGEFLRRLIDRFASRYPDVSLTIEDIPVGECLSAIRRRRLDIVFTHDLGSVTACRCEVFWQERLFVLLPPRHSLIDKPAIAWTDLADMRLLVPAGSEEPKPDMRLLERIAAGGGPAVQVCRANQATIFLKVQLGQGVTLAEESHAQNFTIDSAIWKPLQGQNSVSSISAVWLDSNPKRPVLRLITMAGHMAAGALGQRSRVQSGSSRGAIDKSRRGRQ</sequence>
<evidence type="ECO:0000259" key="6">
    <source>
        <dbReference type="PROSITE" id="PS50931"/>
    </source>
</evidence>
<dbReference type="Pfam" id="PF00126">
    <property type="entry name" value="HTH_1"/>
    <property type="match status" value="1"/>
</dbReference>
<dbReference type="EMBL" id="QMBQ01000011">
    <property type="protein sequence ID" value="RAZ72404.1"/>
    <property type="molecule type" value="Genomic_DNA"/>
</dbReference>
<evidence type="ECO:0000256" key="5">
    <source>
        <dbReference type="SAM" id="MobiDB-lite"/>
    </source>
</evidence>
<reference evidence="7 8" key="1">
    <citation type="submission" date="2018-07" db="EMBL/GenBank/DDBJ databases">
        <title>Diversity of Mesorhizobium strains in Brazil.</title>
        <authorList>
            <person name="Helene L.C.F."/>
            <person name="Dall'Agnol R."/>
            <person name="Delamuta J.R.M."/>
            <person name="Hungria M."/>
        </authorList>
    </citation>
    <scope>NUCLEOTIDE SEQUENCE [LARGE SCALE GENOMIC DNA]</scope>
    <source>
        <strain evidence="7 8">CNPSo 3140</strain>
    </source>
</reference>
<dbReference type="GO" id="GO:0003677">
    <property type="term" value="F:DNA binding"/>
    <property type="evidence" value="ECO:0007669"/>
    <property type="project" value="UniProtKB-KW"/>
</dbReference>
<evidence type="ECO:0000256" key="3">
    <source>
        <dbReference type="ARBA" id="ARBA00023125"/>
    </source>
</evidence>
<dbReference type="PANTHER" id="PTHR30346">
    <property type="entry name" value="TRANSCRIPTIONAL DUAL REGULATOR HCAR-RELATED"/>
    <property type="match status" value="1"/>
</dbReference>
<evidence type="ECO:0000313" key="7">
    <source>
        <dbReference type="EMBL" id="RAZ72404.1"/>
    </source>
</evidence>
<dbReference type="InterPro" id="IPR005119">
    <property type="entry name" value="LysR_subst-bd"/>
</dbReference>
<dbReference type="CDD" id="cd08414">
    <property type="entry name" value="PBP2_LTTR_aromatics_like"/>
    <property type="match status" value="1"/>
</dbReference>
<dbReference type="Pfam" id="PF03466">
    <property type="entry name" value="LysR_substrate"/>
    <property type="match status" value="1"/>
</dbReference>
<dbReference type="PANTHER" id="PTHR30346:SF0">
    <property type="entry name" value="HCA OPERON TRANSCRIPTIONAL ACTIVATOR HCAR"/>
    <property type="match status" value="1"/>
</dbReference>
<feature type="domain" description="HTH lysR-type" evidence="6">
    <location>
        <begin position="16"/>
        <end position="63"/>
    </location>
</feature>
<dbReference type="Proteomes" id="UP000251956">
    <property type="component" value="Unassembled WGS sequence"/>
</dbReference>
<dbReference type="InterPro" id="IPR036390">
    <property type="entry name" value="WH_DNA-bd_sf"/>
</dbReference>
<comment type="caution">
    <text evidence="7">The sequence shown here is derived from an EMBL/GenBank/DDBJ whole genome shotgun (WGS) entry which is preliminary data.</text>
</comment>
<evidence type="ECO:0000313" key="8">
    <source>
        <dbReference type="Proteomes" id="UP000251956"/>
    </source>
</evidence>
<dbReference type="SUPFAM" id="SSF46785">
    <property type="entry name" value="Winged helix' DNA-binding domain"/>
    <property type="match status" value="1"/>
</dbReference>
<dbReference type="AlphaFoldDB" id="A0A330GIF8"/>
<keyword evidence="2" id="KW-0805">Transcription regulation</keyword>
<gene>
    <name evidence="7" type="ORF">DPM35_29095</name>
</gene>
<dbReference type="InterPro" id="IPR036388">
    <property type="entry name" value="WH-like_DNA-bd_sf"/>
</dbReference>
<dbReference type="SUPFAM" id="SSF53850">
    <property type="entry name" value="Periplasmic binding protein-like II"/>
    <property type="match status" value="1"/>
</dbReference>
<feature type="compositionally biased region" description="Basic and acidic residues" evidence="5">
    <location>
        <begin position="314"/>
        <end position="323"/>
    </location>
</feature>
<dbReference type="GO" id="GO:0032993">
    <property type="term" value="C:protein-DNA complex"/>
    <property type="evidence" value="ECO:0007669"/>
    <property type="project" value="TreeGrafter"/>
</dbReference>
<protein>
    <recommendedName>
        <fullName evidence="6">HTH lysR-type domain-containing protein</fullName>
    </recommendedName>
</protein>
<dbReference type="Gene3D" id="1.10.10.10">
    <property type="entry name" value="Winged helix-like DNA-binding domain superfamily/Winged helix DNA-binding domain"/>
    <property type="match status" value="1"/>
</dbReference>
<keyword evidence="3" id="KW-0238">DNA-binding</keyword>
<keyword evidence="4" id="KW-0804">Transcription</keyword>
<dbReference type="GO" id="GO:0003700">
    <property type="term" value="F:DNA-binding transcription factor activity"/>
    <property type="evidence" value="ECO:0007669"/>
    <property type="project" value="InterPro"/>
</dbReference>
<dbReference type="InterPro" id="IPR000847">
    <property type="entry name" value="LysR_HTH_N"/>
</dbReference>
<dbReference type="PROSITE" id="PS50931">
    <property type="entry name" value="HTH_LYSR"/>
    <property type="match status" value="1"/>
</dbReference>
<keyword evidence="8" id="KW-1185">Reference proteome</keyword>
<evidence type="ECO:0000256" key="2">
    <source>
        <dbReference type="ARBA" id="ARBA00023015"/>
    </source>
</evidence>
<proteinExistence type="inferred from homology"/>
<feature type="region of interest" description="Disordered" evidence="5">
    <location>
        <begin position="300"/>
        <end position="323"/>
    </location>
</feature>
<evidence type="ECO:0000256" key="1">
    <source>
        <dbReference type="ARBA" id="ARBA00009437"/>
    </source>
</evidence>
<evidence type="ECO:0000256" key="4">
    <source>
        <dbReference type="ARBA" id="ARBA00023163"/>
    </source>
</evidence>
<dbReference type="Gene3D" id="3.40.190.10">
    <property type="entry name" value="Periplasmic binding protein-like II"/>
    <property type="match status" value="2"/>
</dbReference>
<accession>A0A330GIF8</accession>
<feature type="compositionally biased region" description="Low complexity" evidence="5">
    <location>
        <begin position="301"/>
        <end position="313"/>
    </location>
</feature>
<comment type="similarity">
    <text evidence="1">Belongs to the LysR transcriptional regulatory family.</text>
</comment>
<dbReference type="OrthoDB" id="7216893at2"/>